<evidence type="ECO:0000313" key="10">
    <source>
        <dbReference type="EMBL" id="UNZ07907.1"/>
    </source>
</evidence>
<keyword evidence="7" id="KW-1015">Disulfide bond</keyword>
<dbReference type="PIRSF" id="PIRSF001134">
    <property type="entry name" value="Streptogrisin"/>
    <property type="match status" value="1"/>
</dbReference>
<feature type="region of interest" description="Disordered" evidence="8">
    <location>
        <begin position="192"/>
        <end position="242"/>
    </location>
</feature>
<evidence type="ECO:0000256" key="7">
    <source>
        <dbReference type="ARBA" id="ARBA00023157"/>
    </source>
</evidence>
<feature type="domain" description="Peptidase S1A alpha-lytic prodomain" evidence="9">
    <location>
        <begin position="109"/>
        <end position="162"/>
    </location>
</feature>
<dbReference type="InterPro" id="IPR001316">
    <property type="entry name" value="Pept_S1A_streptogrisin"/>
</dbReference>
<keyword evidence="4 10" id="KW-0378">Hydrolase</keyword>
<dbReference type="Pfam" id="PF02983">
    <property type="entry name" value="Pro_Al_protease"/>
    <property type="match status" value="1"/>
</dbReference>
<dbReference type="InterPro" id="IPR009003">
    <property type="entry name" value="Peptidase_S1_PA"/>
</dbReference>
<dbReference type="EMBL" id="CP094298">
    <property type="protein sequence ID" value="UNZ07907.1"/>
    <property type="molecule type" value="Genomic_DNA"/>
</dbReference>
<protein>
    <submittedName>
        <fullName evidence="10">Streptogrisin-D</fullName>
        <ecNumber evidence="10">3.4.21.-</ecNumber>
    </submittedName>
</protein>
<dbReference type="SUPFAM" id="SSF50494">
    <property type="entry name" value="Trypsin-like serine proteases"/>
    <property type="match status" value="1"/>
</dbReference>
<name>A0ABY3ZCI3_STRRM</name>
<evidence type="ECO:0000259" key="9">
    <source>
        <dbReference type="Pfam" id="PF02983"/>
    </source>
</evidence>
<dbReference type="InterPro" id="IPR004236">
    <property type="entry name" value="Pept_S1_alpha_lytic"/>
</dbReference>
<dbReference type="EC" id="3.4.21.-" evidence="10"/>
<dbReference type="Gene3D" id="2.40.10.10">
    <property type="entry name" value="Trypsin-like serine proteases"/>
    <property type="match status" value="2"/>
</dbReference>
<keyword evidence="3" id="KW-0732">Signal</keyword>
<sequence length="441" mass="42996">MSHRYVSKSHRHVNKRTGVLVGGAATALLAAAIVLPQANASPEQPRSPRTFSSESAARVASSLKTDLGADRTAGWYLDAGKGRLVMNVLSAEDARRVEAEGAVAKVVRNSMSELQAATRALRDSAAIPGTAWSIDPRTNRVSVTADRTVTGEKLAALTKAVETLGGGVASVKRSSGEFRRYDGGGSVGGAGGAGGSGDGGVGGSSGGGGGIGGTDGGAGGGDGGAAGGSGGDSGGGGGGGEGGALPVGGSAIFGGNARCSLGFNVTVQGAPAFLTAGHCGKSSATWSADQAGTQRLGTVADAQFPENDFALVKYDDPGARPESAVDLQNGSRQRIARAAEAAVGMRVQRSGSTTGLSGGTVTGLNATVNYGNGDIVNGLIQTDVCAEPGDSGGAMFSEDAAVGLTSGGSGDCTQGGETFFQPVTKALEATGAEIGASNAGS</sequence>
<evidence type="ECO:0000256" key="3">
    <source>
        <dbReference type="ARBA" id="ARBA00022729"/>
    </source>
</evidence>
<accession>A0ABY3ZCI3</accession>
<keyword evidence="11" id="KW-1185">Reference proteome</keyword>
<organism evidence="10 11">
    <name type="scientific">Streptomyces rimosus subsp. rimosus</name>
    <dbReference type="NCBI Taxonomy" id="132474"/>
    <lineage>
        <taxon>Bacteria</taxon>
        <taxon>Bacillati</taxon>
        <taxon>Actinomycetota</taxon>
        <taxon>Actinomycetes</taxon>
        <taxon>Kitasatosporales</taxon>
        <taxon>Streptomycetaceae</taxon>
        <taxon>Streptomyces</taxon>
    </lineage>
</organism>
<evidence type="ECO:0000256" key="5">
    <source>
        <dbReference type="ARBA" id="ARBA00022825"/>
    </source>
</evidence>
<keyword evidence="2" id="KW-0645">Protease</keyword>
<keyword evidence="5" id="KW-0720">Serine protease</keyword>
<proteinExistence type="inferred from homology"/>
<evidence type="ECO:0000256" key="8">
    <source>
        <dbReference type="SAM" id="MobiDB-lite"/>
    </source>
</evidence>
<evidence type="ECO:0000256" key="2">
    <source>
        <dbReference type="ARBA" id="ARBA00022670"/>
    </source>
</evidence>
<gene>
    <name evidence="10" type="primary">sprD2</name>
    <name evidence="10" type="ORF">SRIMR7_37695</name>
</gene>
<dbReference type="GO" id="GO:0016787">
    <property type="term" value="F:hydrolase activity"/>
    <property type="evidence" value="ECO:0007669"/>
    <property type="project" value="UniProtKB-KW"/>
</dbReference>
<dbReference type="CDD" id="cd21112">
    <property type="entry name" value="alphaLP-like"/>
    <property type="match status" value="1"/>
</dbReference>
<dbReference type="PRINTS" id="PR00861">
    <property type="entry name" value="ALYTICPTASE"/>
</dbReference>
<reference evidence="10 11" key="1">
    <citation type="submission" date="2022-03" db="EMBL/GenBank/DDBJ databases">
        <title>Complete genome of Streptomyces rimosus ssp. rimosus R7 (=ATCC 10970).</title>
        <authorList>
            <person name="Beganovic S."/>
            <person name="Ruckert C."/>
            <person name="Busche T."/>
            <person name="Kalinowski J."/>
            <person name="Wittmann C."/>
        </authorList>
    </citation>
    <scope>NUCLEOTIDE SEQUENCE [LARGE SCALE GENOMIC DNA]</scope>
    <source>
        <strain evidence="10 11">R7</strain>
    </source>
</reference>
<comment type="similarity">
    <text evidence="1">Belongs to the peptidase S1 family.</text>
</comment>
<evidence type="ECO:0000256" key="6">
    <source>
        <dbReference type="ARBA" id="ARBA00023145"/>
    </source>
</evidence>
<keyword evidence="6" id="KW-0865">Zymogen</keyword>
<evidence type="ECO:0000256" key="4">
    <source>
        <dbReference type="ARBA" id="ARBA00022801"/>
    </source>
</evidence>
<evidence type="ECO:0000256" key="1">
    <source>
        <dbReference type="ARBA" id="ARBA00007664"/>
    </source>
</evidence>
<dbReference type="InterPro" id="IPR043504">
    <property type="entry name" value="Peptidase_S1_PA_chymotrypsin"/>
</dbReference>
<evidence type="ECO:0000313" key="11">
    <source>
        <dbReference type="Proteomes" id="UP000829494"/>
    </source>
</evidence>
<dbReference type="Proteomes" id="UP000829494">
    <property type="component" value="Chromosome"/>
</dbReference>